<protein>
    <submittedName>
        <fullName evidence="4">Protein SET-like</fullName>
    </submittedName>
</protein>
<dbReference type="GO" id="GO:0005634">
    <property type="term" value="C:nucleus"/>
    <property type="evidence" value="ECO:0007669"/>
    <property type="project" value="InterPro"/>
</dbReference>
<dbReference type="OrthoDB" id="19419at2759"/>
<evidence type="ECO:0000313" key="4">
    <source>
        <dbReference type="RefSeq" id="XP_017038187.1"/>
    </source>
</evidence>
<evidence type="ECO:0000256" key="1">
    <source>
        <dbReference type="ARBA" id="ARBA00009947"/>
    </source>
</evidence>
<dbReference type="Gene3D" id="1.20.5.1500">
    <property type="match status" value="1"/>
</dbReference>
<sequence>MSDVPKKPDLGGIAVEDDDDNLLERLTACQKEADKIHLEICDEMLQVESKYNKLRKPYYEKRSDFIKKVPNFWMTAIMNHPKVACILDEDEEDCLHSLSKLVVEESEDIKNGFRIIFHFNENAYFEDQVLTKEFFWESNSTSTPIKWKEGKNLLQQVLAKPYDRERRSEYKSFFDWFSHDADYVSDKIALILRDEIWPSPVKYYKLKDIGQEPMDAGDEGK</sequence>
<dbReference type="RefSeq" id="XP_017038187.1">
    <property type="nucleotide sequence ID" value="XM_017182698.2"/>
</dbReference>
<proteinExistence type="inferred from homology"/>
<dbReference type="AlphaFoldDB" id="A0A6P4J9P5"/>
<gene>
    <name evidence="4" type="primary">LOC108085923</name>
</gene>
<keyword evidence="3" id="KW-1185">Reference proteome</keyword>
<dbReference type="InterPro" id="IPR002164">
    <property type="entry name" value="NAP_family"/>
</dbReference>
<dbReference type="InterPro" id="IPR037231">
    <property type="entry name" value="NAP-like_sf"/>
</dbReference>
<dbReference type="GO" id="GO:0006334">
    <property type="term" value="P:nucleosome assembly"/>
    <property type="evidence" value="ECO:0007669"/>
    <property type="project" value="InterPro"/>
</dbReference>
<name>A0A6P4J9P5_DROKI</name>
<dbReference type="PANTHER" id="PTHR11875">
    <property type="entry name" value="TESTIS-SPECIFIC Y-ENCODED PROTEIN"/>
    <property type="match status" value="1"/>
</dbReference>
<dbReference type="Pfam" id="PF00956">
    <property type="entry name" value="NAP"/>
    <property type="match status" value="1"/>
</dbReference>
<dbReference type="Proteomes" id="UP001652661">
    <property type="component" value="Chromosome X"/>
</dbReference>
<comment type="similarity">
    <text evidence="1 2">Belongs to the nucleosome assembly protein (NAP) family.</text>
</comment>
<accession>A0A6P4J9P5</accession>
<dbReference type="Gene3D" id="3.30.1120.90">
    <property type="entry name" value="Nucleosome assembly protein"/>
    <property type="match status" value="1"/>
</dbReference>
<evidence type="ECO:0000256" key="2">
    <source>
        <dbReference type="RuleBase" id="RU003876"/>
    </source>
</evidence>
<reference evidence="4" key="1">
    <citation type="submission" date="2025-08" db="UniProtKB">
        <authorList>
            <consortium name="RefSeq"/>
        </authorList>
    </citation>
    <scope>IDENTIFICATION</scope>
    <source>
        <strain evidence="4">14028-0561.14</strain>
        <tissue evidence="4">Whole fly</tissue>
    </source>
</reference>
<dbReference type="GeneID" id="108085923"/>
<dbReference type="SUPFAM" id="SSF143113">
    <property type="entry name" value="NAP-like"/>
    <property type="match status" value="1"/>
</dbReference>
<organism evidence="3 4">
    <name type="scientific">Drosophila kikkawai</name>
    <name type="common">Fruit fly</name>
    <dbReference type="NCBI Taxonomy" id="30033"/>
    <lineage>
        <taxon>Eukaryota</taxon>
        <taxon>Metazoa</taxon>
        <taxon>Ecdysozoa</taxon>
        <taxon>Arthropoda</taxon>
        <taxon>Hexapoda</taxon>
        <taxon>Insecta</taxon>
        <taxon>Pterygota</taxon>
        <taxon>Neoptera</taxon>
        <taxon>Endopterygota</taxon>
        <taxon>Diptera</taxon>
        <taxon>Brachycera</taxon>
        <taxon>Muscomorpha</taxon>
        <taxon>Ephydroidea</taxon>
        <taxon>Drosophilidae</taxon>
        <taxon>Drosophila</taxon>
        <taxon>Sophophora</taxon>
    </lineage>
</organism>
<evidence type="ECO:0000313" key="3">
    <source>
        <dbReference type="Proteomes" id="UP001652661"/>
    </source>
</evidence>